<gene>
    <name evidence="1" type="ORF">LSTR_LSTR004304</name>
</gene>
<accession>A0A482WHD6</accession>
<dbReference type="AlphaFoldDB" id="A0A482WHD6"/>
<dbReference type="OrthoDB" id="1919692at2759"/>
<keyword evidence="2" id="KW-1185">Reference proteome</keyword>
<reference evidence="1 2" key="1">
    <citation type="journal article" date="2017" name="Gigascience">
        <title>Genome sequence of the small brown planthopper, Laodelphax striatellus.</title>
        <authorList>
            <person name="Zhu J."/>
            <person name="Jiang F."/>
            <person name="Wang X."/>
            <person name="Yang P."/>
            <person name="Bao Y."/>
            <person name="Zhao W."/>
            <person name="Wang W."/>
            <person name="Lu H."/>
            <person name="Wang Q."/>
            <person name="Cui N."/>
            <person name="Li J."/>
            <person name="Chen X."/>
            <person name="Luo L."/>
            <person name="Yu J."/>
            <person name="Kang L."/>
            <person name="Cui F."/>
        </authorList>
    </citation>
    <scope>NUCLEOTIDE SEQUENCE [LARGE SCALE GENOMIC DNA]</scope>
    <source>
        <strain evidence="1">Lst14</strain>
    </source>
</reference>
<proteinExistence type="predicted"/>
<dbReference type="EMBL" id="QKKF02035739">
    <property type="protein sequence ID" value="RZF32913.1"/>
    <property type="molecule type" value="Genomic_DNA"/>
</dbReference>
<sequence>MLPCAMLFENRVLWMCPLHIEKFINMHLAQDSRILMKIALKSKFCGPSNLTLVKNEFARKIRFMKRRPQLNIGIDNKFDSGRKENSLFEYTVVAKQHTQISDQNEQTAQVMSEEIGFNATGNELALPSLDKKKK</sequence>
<dbReference type="InParanoid" id="A0A482WHD6"/>
<dbReference type="Proteomes" id="UP000291343">
    <property type="component" value="Unassembled WGS sequence"/>
</dbReference>
<protein>
    <submittedName>
        <fullName evidence="1">Uncharacterized protein</fullName>
    </submittedName>
</protein>
<evidence type="ECO:0000313" key="2">
    <source>
        <dbReference type="Proteomes" id="UP000291343"/>
    </source>
</evidence>
<comment type="caution">
    <text evidence="1">The sequence shown here is derived from an EMBL/GenBank/DDBJ whole genome shotgun (WGS) entry which is preliminary data.</text>
</comment>
<name>A0A482WHD6_LAOST</name>
<organism evidence="1 2">
    <name type="scientific">Laodelphax striatellus</name>
    <name type="common">Small brown planthopper</name>
    <name type="synonym">Delphax striatella</name>
    <dbReference type="NCBI Taxonomy" id="195883"/>
    <lineage>
        <taxon>Eukaryota</taxon>
        <taxon>Metazoa</taxon>
        <taxon>Ecdysozoa</taxon>
        <taxon>Arthropoda</taxon>
        <taxon>Hexapoda</taxon>
        <taxon>Insecta</taxon>
        <taxon>Pterygota</taxon>
        <taxon>Neoptera</taxon>
        <taxon>Paraneoptera</taxon>
        <taxon>Hemiptera</taxon>
        <taxon>Auchenorrhyncha</taxon>
        <taxon>Fulgoroidea</taxon>
        <taxon>Delphacidae</taxon>
        <taxon>Criomorphinae</taxon>
        <taxon>Laodelphax</taxon>
    </lineage>
</organism>
<evidence type="ECO:0000313" key="1">
    <source>
        <dbReference type="EMBL" id="RZF32913.1"/>
    </source>
</evidence>